<dbReference type="EMBL" id="JAQIZZ010000001">
    <property type="protein sequence ID" value="KAJ5557014.1"/>
    <property type="molecule type" value="Genomic_DNA"/>
</dbReference>
<evidence type="ECO:0000256" key="1">
    <source>
        <dbReference type="ARBA" id="ARBA00004906"/>
    </source>
</evidence>
<keyword evidence="3 6" id="KW-0863">Zinc-finger</keyword>
<organism evidence="10 11">
    <name type="scientific">Penicillium frequentans</name>
    <dbReference type="NCBI Taxonomy" id="3151616"/>
    <lineage>
        <taxon>Eukaryota</taxon>
        <taxon>Fungi</taxon>
        <taxon>Dikarya</taxon>
        <taxon>Ascomycota</taxon>
        <taxon>Pezizomycotina</taxon>
        <taxon>Eurotiomycetes</taxon>
        <taxon>Eurotiomycetidae</taxon>
        <taxon>Eurotiales</taxon>
        <taxon>Aspergillaceae</taxon>
        <taxon>Penicillium</taxon>
    </lineage>
</organism>
<dbReference type="GO" id="GO:0051603">
    <property type="term" value="P:proteolysis involved in protein catabolic process"/>
    <property type="evidence" value="ECO:0007669"/>
    <property type="project" value="UniProtKB-ARBA"/>
</dbReference>
<comment type="pathway">
    <text evidence="1">Protein modification; protein ubiquitination.</text>
</comment>
<dbReference type="Gene3D" id="3.30.40.10">
    <property type="entry name" value="Zinc/RING finger domain, C3HC4 (zinc finger)"/>
    <property type="match status" value="1"/>
</dbReference>
<dbReference type="PROSITE" id="PS50089">
    <property type="entry name" value="ZF_RING_2"/>
    <property type="match status" value="1"/>
</dbReference>
<evidence type="ECO:0000256" key="3">
    <source>
        <dbReference type="ARBA" id="ARBA00022771"/>
    </source>
</evidence>
<dbReference type="CDD" id="cd16448">
    <property type="entry name" value="RING-H2"/>
    <property type="match status" value="1"/>
</dbReference>
<name>A0AAD6GJE8_9EURO</name>
<evidence type="ECO:0000313" key="11">
    <source>
        <dbReference type="Proteomes" id="UP001220324"/>
    </source>
</evidence>
<gene>
    <name evidence="10" type="ORF">N7494_000929</name>
</gene>
<dbReference type="PANTHER" id="PTHR45676">
    <property type="entry name" value="RING-H2 FINGER PROTEIN ATL51-RELATED"/>
    <property type="match status" value="1"/>
</dbReference>
<feature type="transmembrane region" description="Helical" evidence="8">
    <location>
        <begin position="12"/>
        <end position="34"/>
    </location>
</feature>
<feature type="domain" description="RING-type" evidence="9">
    <location>
        <begin position="81"/>
        <end position="158"/>
    </location>
</feature>
<dbReference type="GO" id="GO:0008270">
    <property type="term" value="F:zinc ion binding"/>
    <property type="evidence" value="ECO:0007669"/>
    <property type="project" value="UniProtKB-KW"/>
</dbReference>
<keyword evidence="8" id="KW-1133">Transmembrane helix</keyword>
<keyword evidence="2" id="KW-0479">Metal-binding</keyword>
<keyword evidence="5" id="KW-0862">Zinc</keyword>
<proteinExistence type="predicted"/>
<evidence type="ECO:0000259" key="9">
    <source>
        <dbReference type="PROSITE" id="PS50089"/>
    </source>
</evidence>
<evidence type="ECO:0000256" key="4">
    <source>
        <dbReference type="ARBA" id="ARBA00022786"/>
    </source>
</evidence>
<sequence length="167" mass="18719">MVDDNLPRGEVIGIIIGAVALFSLISLFPIAIMWQHRRRDASRRASETANLTSSMQQVSVTRWVEEQNEPSESTRYAQDMCPICLSSLSSAAYLSSPESVHLSGSPRHHSPVRSDDRSIPDIGNDNSIIVLNRCHHAFHSTCLTSWFEYRHYKCPICQASYSPVDTV</sequence>
<dbReference type="Pfam" id="PF12678">
    <property type="entry name" value="zf-rbx1"/>
    <property type="match status" value="1"/>
</dbReference>
<dbReference type="PANTHER" id="PTHR45676:SF41">
    <property type="entry name" value="RING-H2 FINGER PROTEIN ATL66"/>
    <property type="match status" value="1"/>
</dbReference>
<keyword evidence="11" id="KW-1185">Reference proteome</keyword>
<dbReference type="SUPFAM" id="SSF57850">
    <property type="entry name" value="RING/U-box"/>
    <property type="match status" value="1"/>
</dbReference>
<feature type="region of interest" description="Disordered" evidence="7">
    <location>
        <begin position="99"/>
        <end position="120"/>
    </location>
</feature>
<dbReference type="AlphaFoldDB" id="A0AAD6GJE8"/>
<keyword evidence="8" id="KW-0472">Membrane</keyword>
<dbReference type="InterPro" id="IPR001841">
    <property type="entry name" value="Znf_RING"/>
</dbReference>
<dbReference type="SMART" id="SM00184">
    <property type="entry name" value="RING"/>
    <property type="match status" value="1"/>
</dbReference>
<comment type="caution">
    <text evidence="10">The sequence shown here is derived from an EMBL/GenBank/DDBJ whole genome shotgun (WGS) entry which is preliminary data.</text>
</comment>
<evidence type="ECO:0000256" key="7">
    <source>
        <dbReference type="SAM" id="MobiDB-lite"/>
    </source>
</evidence>
<dbReference type="InterPro" id="IPR013083">
    <property type="entry name" value="Znf_RING/FYVE/PHD"/>
</dbReference>
<accession>A0AAD6GJE8</accession>
<protein>
    <recommendedName>
        <fullName evidence="9">RING-type domain-containing protein</fullName>
    </recommendedName>
</protein>
<evidence type="ECO:0000256" key="6">
    <source>
        <dbReference type="PROSITE-ProRule" id="PRU00175"/>
    </source>
</evidence>
<reference evidence="10 11" key="1">
    <citation type="journal article" date="2023" name="IMA Fungus">
        <title>Comparative genomic study of the Penicillium genus elucidates a diverse pangenome and 15 lateral gene transfer events.</title>
        <authorList>
            <person name="Petersen C."/>
            <person name="Sorensen T."/>
            <person name="Nielsen M.R."/>
            <person name="Sondergaard T.E."/>
            <person name="Sorensen J.L."/>
            <person name="Fitzpatrick D.A."/>
            <person name="Frisvad J.C."/>
            <person name="Nielsen K.L."/>
        </authorList>
    </citation>
    <scope>NUCLEOTIDE SEQUENCE [LARGE SCALE GENOMIC DNA]</scope>
    <source>
        <strain evidence="10 11">IBT 35679</strain>
    </source>
</reference>
<evidence type="ECO:0000256" key="5">
    <source>
        <dbReference type="ARBA" id="ARBA00022833"/>
    </source>
</evidence>
<keyword evidence="4" id="KW-0833">Ubl conjugation pathway</keyword>
<keyword evidence="8" id="KW-0812">Transmembrane</keyword>
<evidence type="ECO:0000313" key="10">
    <source>
        <dbReference type="EMBL" id="KAJ5557014.1"/>
    </source>
</evidence>
<evidence type="ECO:0000256" key="8">
    <source>
        <dbReference type="SAM" id="Phobius"/>
    </source>
</evidence>
<dbReference type="Proteomes" id="UP001220324">
    <property type="component" value="Unassembled WGS sequence"/>
</dbReference>
<evidence type="ECO:0000256" key="2">
    <source>
        <dbReference type="ARBA" id="ARBA00022723"/>
    </source>
</evidence>
<dbReference type="InterPro" id="IPR024766">
    <property type="entry name" value="Znf_RING_H2"/>
</dbReference>